<dbReference type="Gramene" id="rna5925">
    <property type="protein sequence ID" value="RHN81833.1"/>
    <property type="gene ID" value="gene5925"/>
</dbReference>
<gene>
    <name evidence="1" type="ORF">MtrunA17_Chr1g0203391</name>
</gene>
<evidence type="ECO:0000313" key="2">
    <source>
        <dbReference type="Proteomes" id="UP000265566"/>
    </source>
</evidence>
<accession>A0A396K0G3</accession>
<dbReference type="Proteomes" id="UP000265566">
    <property type="component" value="Chromosome 1"/>
</dbReference>
<comment type="caution">
    <text evidence="1">The sequence shown here is derived from an EMBL/GenBank/DDBJ whole genome shotgun (WGS) entry which is preliminary data.</text>
</comment>
<dbReference type="AlphaFoldDB" id="A0A396K0G3"/>
<evidence type="ECO:0000313" key="1">
    <source>
        <dbReference type="EMBL" id="RHN81833.1"/>
    </source>
</evidence>
<reference evidence="2" key="1">
    <citation type="journal article" date="2018" name="Nat. Plants">
        <title>Whole-genome landscape of Medicago truncatula symbiotic genes.</title>
        <authorList>
            <person name="Pecrix Y."/>
            <person name="Staton S.E."/>
            <person name="Sallet E."/>
            <person name="Lelandais-Briere C."/>
            <person name="Moreau S."/>
            <person name="Carrere S."/>
            <person name="Blein T."/>
            <person name="Jardinaud M.F."/>
            <person name="Latrasse D."/>
            <person name="Zouine M."/>
            <person name="Zahm M."/>
            <person name="Kreplak J."/>
            <person name="Mayjonade B."/>
            <person name="Satge C."/>
            <person name="Perez M."/>
            <person name="Cauet S."/>
            <person name="Marande W."/>
            <person name="Chantry-Darmon C."/>
            <person name="Lopez-Roques C."/>
            <person name="Bouchez O."/>
            <person name="Berard A."/>
            <person name="Debelle F."/>
            <person name="Munos S."/>
            <person name="Bendahmane A."/>
            <person name="Berges H."/>
            <person name="Niebel A."/>
            <person name="Buitink J."/>
            <person name="Frugier F."/>
            <person name="Benhamed M."/>
            <person name="Crespi M."/>
            <person name="Gouzy J."/>
            <person name="Gamas P."/>
        </authorList>
    </citation>
    <scope>NUCLEOTIDE SEQUENCE [LARGE SCALE GENOMIC DNA]</scope>
    <source>
        <strain evidence="2">cv. Jemalong A17</strain>
    </source>
</reference>
<sequence length="55" mass="6336">MPNSRSHHMAVNNMLVPFLSRVTTKTPLFGIIWSFHAYMSFWCGEISREGIIQVP</sequence>
<proteinExistence type="predicted"/>
<organism evidence="1 2">
    <name type="scientific">Medicago truncatula</name>
    <name type="common">Barrel medic</name>
    <name type="synonym">Medicago tribuloides</name>
    <dbReference type="NCBI Taxonomy" id="3880"/>
    <lineage>
        <taxon>Eukaryota</taxon>
        <taxon>Viridiplantae</taxon>
        <taxon>Streptophyta</taxon>
        <taxon>Embryophyta</taxon>
        <taxon>Tracheophyta</taxon>
        <taxon>Spermatophyta</taxon>
        <taxon>Magnoliopsida</taxon>
        <taxon>eudicotyledons</taxon>
        <taxon>Gunneridae</taxon>
        <taxon>Pentapetalae</taxon>
        <taxon>rosids</taxon>
        <taxon>fabids</taxon>
        <taxon>Fabales</taxon>
        <taxon>Fabaceae</taxon>
        <taxon>Papilionoideae</taxon>
        <taxon>50 kb inversion clade</taxon>
        <taxon>NPAAA clade</taxon>
        <taxon>Hologalegina</taxon>
        <taxon>IRL clade</taxon>
        <taxon>Trifolieae</taxon>
        <taxon>Medicago</taxon>
    </lineage>
</organism>
<protein>
    <submittedName>
        <fullName evidence="1">Uncharacterized protein</fullName>
    </submittedName>
</protein>
<dbReference type="EMBL" id="PSQE01000001">
    <property type="protein sequence ID" value="RHN81833.1"/>
    <property type="molecule type" value="Genomic_DNA"/>
</dbReference>
<name>A0A396K0G3_MEDTR</name>